<reference evidence="1 2" key="1">
    <citation type="submission" date="2020-08" db="EMBL/GenBank/DDBJ databases">
        <title>Genome public.</title>
        <authorList>
            <person name="Liu C."/>
            <person name="Sun Q."/>
        </authorList>
    </citation>
    <scope>NUCLEOTIDE SEQUENCE [LARGE SCALE GENOMIC DNA]</scope>
    <source>
        <strain evidence="1 2">NSJ-71</strain>
    </source>
</reference>
<protein>
    <submittedName>
        <fullName evidence="1">Uncharacterized protein</fullName>
    </submittedName>
</protein>
<dbReference type="EMBL" id="JACOPS010000006">
    <property type="protein sequence ID" value="MBC5729094.1"/>
    <property type="molecule type" value="Genomic_DNA"/>
</dbReference>
<name>A0ABR7HNI6_9FIRM</name>
<sequence length="190" mass="21755">MDWKRNFLESSLLRRSTNKNNPNEVQARCVDLAYSDMMTAGRYYSASFLNDKKKICSATNSAITESNFVFSRKIIEDISLLFCDNTIGNGNRYATGFGLAQKLINMTFKYLYVFSDLIFIDKPIPDFSSCDCPLDSIIIKKAHIKDCVWSKLTEQQYLECQAKITELLNANSLDLELSKLGNLAYDFINW</sequence>
<proteinExistence type="predicted"/>
<keyword evidence="2" id="KW-1185">Reference proteome</keyword>
<dbReference type="RefSeq" id="WP_186936316.1">
    <property type="nucleotide sequence ID" value="NZ_JACOPS010000006.1"/>
</dbReference>
<accession>A0ABR7HNI6</accession>
<comment type="caution">
    <text evidence="1">The sequence shown here is derived from an EMBL/GenBank/DDBJ whole genome shotgun (WGS) entry which is preliminary data.</text>
</comment>
<evidence type="ECO:0000313" key="2">
    <source>
        <dbReference type="Proteomes" id="UP000636755"/>
    </source>
</evidence>
<evidence type="ECO:0000313" key="1">
    <source>
        <dbReference type="EMBL" id="MBC5729094.1"/>
    </source>
</evidence>
<dbReference type="Proteomes" id="UP000636755">
    <property type="component" value="Unassembled WGS sequence"/>
</dbReference>
<gene>
    <name evidence="1" type="ORF">H8R91_11285</name>
</gene>
<organism evidence="1 2">
    <name type="scientific">Ruminococcus intestinalis</name>
    <dbReference type="NCBI Taxonomy" id="2763066"/>
    <lineage>
        <taxon>Bacteria</taxon>
        <taxon>Bacillati</taxon>
        <taxon>Bacillota</taxon>
        <taxon>Clostridia</taxon>
        <taxon>Eubacteriales</taxon>
        <taxon>Oscillospiraceae</taxon>
        <taxon>Ruminococcus</taxon>
    </lineage>
</organism>